<dbReference type="PANTHER" id="PTHR42788">
    <property type="entry name" value="TAURINE IMPORT ATP-BINDING PROTEIN-RELATED"/>
    <property type="match status" value="1"/>
</dbReference>
<dbReference type="Gene3D" id="3.40.50.300">
    <property type="entry name" value="P-loop containing nucleotide triphosphate hydrolases"/>
    <property type="match status" value="1"/>
</dbReference>
<dbReference type="AlphaFoldDB" id="A0A2N7U0M9"/>
<dbReference type="Pfam" id="PF00005">
    <property type="entry name" value="ABC_tran"/>
    <property type="match status" value="1"/>
</dbReference>
<dbReference type="InterPro" id="IPR003439">
    <property type="entry name" value="ABC_transporter-like_ATP-bd"/>
</dbReference>
<comment type="caution">
    <text evidence="4">The sequence shown here is derived from an EMBL/GenBank/DDBJ whole genome shotgun (WGS) entry which is preliminary data.</text>
</comment>
<evidence type="ECO:0000256" key="1">
    <source>
        <dbReference type="ARBA" id="ARBA00005417"/>
    </source>
</evidence>
<name>A0A2N7U0M9_9GAMM</name>
<keyword evidence="2" id="KW-0813">Transport</keyword>
<comment type="similarity">
    <text evidence="1">Belongs to the ABC transporter superfamily.</text>
</comment>
<feature type="domain" description="ABC transporter" evidence="3">
    <location>
        <begin position="31"/>
        <end position="61"/>
    </location>
</feature>
<dbReference type="RefSeq" id="WP_102654206.1">
    <property type="nucleotide sequence ID" value="NZ_PNRF01000031.1"/>
</dbReference>
<dbReference type="GO" id="GO:0005524">
    <property type="term" value="F:ATP binding"/>
    <property type="evidence" value="ECO:0007669"/>
    <property type="project" value="InterPro"/>
</dbReference>
<dbReference type="OrthoDB" id="9770036at2"/>
<keyword evidence="5" id="KW-1185">Reference proteome</keyword>
<evidence type="ECO:0000313" key="5">
    <source>
        <dbReference type="Proteomes" id="UP000235803"/>
    </source>
</evidence>
<dbReference type="Proteomes" id="UP000235803">
    <property type="component" value="Unassembled WGS sequence"/>
</dbReference>
<dbReference type="GO" id="GO:0016887">
    <property type="term" value="F:ATP hydrolysis activity"/>
    <property type="evidence" value="ECO:0007669"/>
    <property type="project" value="InterPro"/>
</dbReference>
<evidence type="ECO:0000259" key="3">
    <source>
        <dbReference type="Pfam" id="PF00005"/>
    </source>
</evidence>
<organism evidence="4 5">
    <name type="scientific">Billgrantia endophytica</name>
    <dbReference type="NCBI Taxonomy" id="2033802"/>
    <lineage>
        <taxon>Bacteria</taxon>
        <taxon>Pseudomonadati</taxon>
        <taxon>Pseudomonadota</taxon>
        <taxon>Gammaproteobacteria</taxon>
        <taxon>Oceanospirillales</taxon>
        <taxon>Halomonadaceae</taxon>
        <taxon>Billgrantia</taxon>
    </lineage>
</organism>
<accession>A0A2N7U0M9</accession>
<proteinExistence type="inferred from homology"/>
<evidence type="ECO:0000313" key="4">
    <source>
        <dbReference type="EMBL" id="PMR73988.1"/>
    </source>
</evidence>
<dbReference type="SUPFAM" id="SSF52540">
    <property type="entry name" value="P-loop containing nucleoside triphosphate hydrolases"/>
    <property type="match status" value="1"/>
</dbReference>
<dbReference type="InterPro" id="IPR027417">
    <property type="entry name" value="P-loop_NTPase"/>
</dbReference>
<dbReference type="PANTHER" id="PTHR42788:SF13">
    <property type="entry name" value="ALIPHATIC SULFONATES IMPORT ATP-BINDING PROTEIN SSUB"/>
    <property type="match status" value="1"/>
</dbReference>
<protein>
    <recommendedName>
        <fullName evidence="3">ABC transporter domain-containing protein</fullName>
    </recommendedName>
</protein>
<dbReference type="InterPro" id="IPR050166">
    <property type="entry name" value="ABC_transporter_ATP-bind"/>
</dbReference>
<reference evidence="4 5" key="1">
    <citation type="submission" date="2018-01" db="EMBL/GenBank/DDBJ databases">
        <title>Halomonas endophytica sp. nov., isolated from storage liquid in the stems of Populus euphratica.</title>
        <authorList>
            <person name="Chen C."/>
        </authorList>
    </citation>
    <scope>NUCLEOTIDE SEQUENCE [LARGE SCALE GENOMIC DNA]</scope>
    <source>
        <strain evidence="4 5">MC28</strain>
    </source>
</reference>
<dbReference type="EMBL" id="PNRF01000031">
    <property type="protein sequence ID" value="PMR73988.1"/>
    <property type="molecule type" value="Genomic_DNA"/>
</dbReference>
<sequence length="71" mass="7558">MSPPNEAGEPLLRLHGVGHGYRIGGEFLPVLREVSLEIRRGEACAVVGASGSGKSTLLNLLGCWTCRHECV</sequence>
<evidence type="ECO:0000256" key="2">
    <source>
        <dbReference type="ARBA" id="ARBA00022448"/>
    </source>
</evidence>
<gene>
    <name evidence="4" type="ORF">C1H69_15050</name>
</gene>